<dbReference type="RefSeq" id="WP_137263838.1">
    <property type="nucleotide sequence ID" value="NZ_SZQL01000026.1"/>
</dbReference>
<dbReference type="SUPFAM" id="SSF52540">
    <property type="entry name" value="P-loop containing nucleoside triphosphate hydrolases"/>
    <property type="match status" value="1"/>
</dbReference>
<evidence type="ECO:0000313" key="5">
    <source>
        <dbReference type="EMBL" id="TKK64909.1"/>
    </source>
</evidence>
<gene>
    <name evidence="5" type="ORF">FC093_21270</name>
</gene>
<evidence type="ECO:0000256" key="3">
    <source>
        <dbReference type="ARBA" id="ARBA00022840"/>
    </source>
</evidence>
<accession>A0A4U3KT75</accession>
<dbReference type="InterPro" id="IPR003439">
    <property type="entry name" value="ABC_transporter-like_ATP-bd"/>
</dbReference>
<comment type="caution">
    <text evidence="5">The sequence shown here is derived from an EMBL/GenBank/DDBJ whole genome shotgun (WGS) entry which is preliminary data.</text>
</comment>
<dbReference type="SMART" id="SM00382">
    <property type="entry name" value="AAA"/>
    <property type="match status" value="1"/>
</dbReference>
<dbReference type="InterPro" id="IPR050093">
    <property type="entry name" value="ABC_SmlMolc_Importer"/>
</dbReference>
<dbReference type="Pfam" id="PF08402">
    <property type="entry name" value="TOBE_2"/>
    <property type="match status" value="1"/>
</dbReference>
<evidence type="ECO:0000313" key="6">
    <source>
        <dbReference type="Proteomes" id="UP000305848"/>
    </source>
</evidence>
<dbReference type="PROSITE" id="PS00211">
    <property type="entry name" value="ABC_TRANSPORTER_1"/>
    <property type="match status" value="1"/>
</dbReference>
<dbReference type="Proteomes" id="UP000305848">
    <property type="component" value="Unassembled WGS sequence"/>
</dbReference>
<dbReference type="InterPro" id="IPR017871">
    <property type="entry name" value="ABC_transporter-like_CS"/>
</dbReference>
<dbReference type="EMBL" id="SZQL01000026">
    <property type="protein sequence ID" value="TKK64909.1"/>
    <property type="molecule type" value="Genomic_DNA"/>
</dbReference>
<dbReference type="Pfam" id="PF00005">
    <property type="entry name" value="ABC_tran"/>
    <property type="match status" value="1"/>
</dbReference>
<keyword evidence="1" id="KW-0813">Transport</keyword>
<evidence type="ECO:0000256" key="2">
    <source>
        <dbReference type="ARBA" id="ARBA00022741"/>
    </source>
</evidence>
<dbReference type="InterPro" id="IPR013611">
    <property type="entry name" value="Transp-assoc_OB_typ2"/>
</dbReference>
<dbReference type="InterPro" id="IPR008995">
    <property type="entry name" value="Mo/tungstate-bd_C_term_dom"/>
</dbReference>
<dbReference type="GO" id="GO:0022857">
    <property type="term" value="F:transmembrane transporter activity"/>
    <property type="evidence" value="ECO:0007669"/>
    <property type="project" value="InterPro"/>
</dbReference>
<proteinExistence type="predicted"/>
<name>A0A4U3KT75_9BACT</name>
<dbReference type="GO" id="GO:0005524">
    <property type="term" value="F:ATP binding"/>
    <property type="evidence" value="ECO:0007669"/>
    <property type="project" value="UniProtKB-KW"/>
</dbReference>
<keyword evidence="3 5" id="KW-0067">ATP-binding</keyword>
<evidence type="ECO:0000259" key="4">
    <source>
        <dbReference type="PROSITE" id="PS50893"/>
    </source>
</evidence>
<dbReference type="GO" id="GO:0016887">
    <property type="term" value="F:ATP hydrolysis activity"/>
    <property type="evidence" value="ECO:0007669"/>
    <property type="project" value="InterPro"/>
</dbReference>
<protein>
    <submittedName>
        <fullName evidence="5">ABC transporter ATP-binding protein</fullName>
    </submittedName>
</protein>
<organism evidence="5 6">
    <name type="scientific">Ilyomonas limi</name>
    <dbReference type="NCBI Taxonomy" id="2575867"/>
    <lineage>
        <taxon>Bacteria</taxon>
        <taxon>Pseudomonadati</taxon>
        <taxon>Bacteroidota</taxon>
        <taxon>Chitinophagia</taxon>
        <taxon>Chitinophagales</taxon>
        <taxon>Chitinophagaceae</taxon>
        <taxon>Ilyomonas</taxon>
    </lineage>
</organism>
<keyword evidence="2" id="KW-0547">Nucleotide-binding</keyword>
<dbReference type="InterPro" id="IPR027417">
    <property type="entry name" value="P-loop_NTPase"/>
</dbReference>
<dbReference type="InterPro" id="IPR003593">
    <property type="entry name" value="AAA+_ATPase"/>
</dbReference>
<dbReference type="OrthoDB" id="9802264at2"/>
<dbReference type="GO" id="GO:0043190">
    <property type="term" value="C:ATP-binding cassette (ABC) transporter complex"/>
    <property type="evidence" value="ECO:0007669"/>
    <property type="project" value="InterPro"/>
</dbReference>
<dbReference type="AlphaFoldDB" id="A0A4U3KT75"/>
<feature type="domain" description="ABC transporter" evidence="4">
    <location>
        <begin position="4"/>
        <end position="231"/>
    </location>
</feature>
<dbReference type="SUPFAM" id="SSF50331">
    <property type="entry name" value="MOP-like"/>
    <property type="match status" value="1"/>
</dbReference>
<dbReference type="PANTHER" id="PTHR42781">
    <property type="entry name" value="SPERMIDINE/PUTRESCINE IMPORT ATP-BINDING PROTEIN POTA"/>
    <property type="match status" value="1"/>
</dbReference>
<evidence type="ECO:0000256" key="1">
    <source>
        <dbReference type="ARBA" id="ARBA00022448"/>
    </source>
</evidence>
<keyword evidence="6" id="KW-1185">Reference proteome</keyword>
<dbReference type="PANTHER" id="PTHR42781:SF4">
    <property type="entry name" value="SPERMIDINE_PUTRESCINE IMPORT ATP-BINDING PROTEIN POTA"/>
    <property type="match status" value="1"/>
</dbReference>
<dbReference type="Gene3D" id="3.40.50.300">
    <property type="entry name" value="P-loop containing nucleotide triphosphate hydrolases"/>
    <property type="match status" value="1"/>
</dbReference>
<reference evidence="5 6" key="1">
    <citation type="submission" date="2019-05" db="EMBL/GenBank/DDBJ databases">
        <title>Panacibacter sp. strain 17mud1-8 Genome sequencing and assembly.</title>
        <authorList>
            <person name="Chhetri G."/>
        </authorList>
    </citation>
    <scope>NUCLEOTIDE SEQUENCE [LARGE SCALE GENOMIC DNA]</scope>
    <source>
        <strain evidence="5 6">17mud1-8</strain>
    </source>
</reference>
<dbReference type="PROSITE" id="PS50893">
    <property type="entry name" value="ABC_TRANSPORTER_2"/>
    <property type="match status" value="1"/>
</dbReference>
<sequence>MSLLHVSEVYRKEGNNFVVKNISFTQNQFQKIAVAGETGSGKSTLLKMIAGLVQPTSGAIYFENKRVLGPEEKLLPGHQAIAYLSQHFELRSNYKVRELLLMANKITDEEANIIYNICRISHLLNRKTDQLSGGEKQRIAMASLLTAAPKLLLLDEPFSNLDTPHKNMMKAVVRDISDILNITCLLVSHDPVDILSWADEIMVMKDGQIIQKGTPQQVYKQPVNEYTAALFGTYNLISVSLLNEFATLFDISINGRDICVRPENFTIVSYSEGALKGKVNKVLFCGSYYELEVQVHRDVLTVKTHLRDIKEGDSIYLYLSPEDVGYV</sequence>